<gene>
    <name evidence="2" type="ORF">ACFSW7_07035</name>
</gene>
<dbReference type="InterPro" id="IPR033248">
    <property type="entry name" value="Transketolase_C"/>
</dbReference>
<dbReference type="InterPro" id="IPR009014">
    <property type="entry name" value="Transketo_C/PFOR_II"/>
</dbReference>
<dbReference type="Gene3D" id="3.40.50.970">
    <property type="match status" value="1"/>
</dbReference>
<dbReference type="SUPFAM" id="SSF52518">
    <property type="entry name" value="Thiamin diphosphate-binding fold (THDP-binding)"/>
    <property type="match status" value="1"/>
</dbReference>
<keyword evidence="3" id="KW-1185">Reference proteome</keyword>
<dbReference type="Proteomes" id="UP001597492">
    <property type="component" value="Unassembled WGS sequence"/>
</dbReference>
<dbReference type="Pfam" id="PF02780">
    <property type="entry name" value="Transketolase_C"/>
    <property type="match status" value="1"/>
</dbReference>
<dbReference type="Gene3D" id="3.40.50.920">
    <property type="match status" value="1"/>
</dbReference>
<dbReference type="PANTHER" id="PTHR43825:SF1">
    <property type="entry name" value="TRANSKETOLASE-LIKE PYRIMIDINE-BINDING DOMAIN-CONTAINING PROTEIN"/>
    <property type="match status" value="1"/>
</dbReference>
<dbReference type="PANTHER" id="PTHR43825">
    <property type="entry name" value="PYRUVATE DEHYDROGENASE E1 COMPONENT"/>
    <property type="match status" value="1"/>
</dbReference>
<evidence type="ECO:0000313" key="3">
    <source>
        <dbReference type="Proteomes" id="UP001597492"/>
    </source>
</evidence>
<name>A0ABW5UXH5_9MICO</name>
<dbReference type="CDD" id="cd07033">
    <property type="entry name" value="TPP_PYR_DXS_TK_like"/>
    <property type="match status" value="1"/>
</dbReference>
<comment type="caution">
    <text evidence="2">The sequence shown here is derived from an EMBL/GenBank/DDBJ whole genome shotgun (WGS) entry which is preliminary data.</text>
</comment>
<protein>
    <submittedName>
        <fullName evidence="2">Transketolase family protein</fullName>
    </submittedName>
</protein>
<dbReference type="Pfam" id="PF02779">
    <property type="entry name" value="Transket_pyr"/>
    <property type="match status" value="1"/>
</dbReference>
<feature type="domain" description="Transketolase-like pyrimidine-binding" evidence="1">
    <location>
        <begin position="2"/>
        <end position="168"/>
    </location>
</feature>
<dbReference type="RefSeq" id="WP_019618581.1">
    <property type="nucleotide sequence ID" value="NZ_JBHUNE010000006.1"/>
</dbReference>
<dbReference type="EMBL" id="JBHUNE010000006">
    <property type="protein sequence ID" value="MFD2758129.1"/>
    <property type="molecule type" value="Genomic_DNA"/>
</dbReference>
<dbReference type="InterPro" id="IPR051157">
    <property type="entry name" value="PDH/Transketolase"/>
</dbReference>
<evidence type="ECO:0000259" key="1">
    <source>
        <dbReference type="SMART" id="SM00861"/>
    </source>
</evidence>
<evidence type="ECO:0000313" key="2">
    <source>
        <dbReference type="EMBL" id="MFD2758129.1"/>
    </source>
</evidence>
<sequence>MKAQRLVWGETLADLAASDDRVIVLDGDLATSTRADIVAEKVPNAFIEVGIAEQNLVGMAFGLSTVGYRPWLSTFGVFLTHRALDQIRMHVSQTKAPVRIAGAYSGLLNGSSGKTHQDIEDLAIMRAMPNMTVLAPADEFEAEAIFRWAAEWDGPLYVRVARDAVEPVFDEGYEFSLGTPRLIANGTDVTLISTGVQTSRVRETVRLLAEQGVSAKLIHLPTLKPLDVDALLDLIGDADEVITVEEHSRIGGLGGLIAEVLAERGTTRVQRIGLEDRWSESAPNDFLLDKYGLSPERVAEAVLATQRATVE</sequence>
<proteinExistence type="predicted"/>
<dbReference type="InterPro" id="IPR005475">
    <property type="entry name" value="Transketolase-like_Pyr-bd"/>
</dbReference>
<organism evidence="2 3">
    <name type="scientific">Gulosibacter faecalis</name>
    <dbReference type="NCBI Taxonomy" id="272240"/>
    <lineage>
        <taxon>Bacteria</taxon>
        <taxon>Bacillati</taxon>
        <taxon>Actinomycetota</taxon>
        <taxon>Actinomycetes</taxon>
        <taxon>Micrococcales</taxon>
        <taxon>Microbacteriaceae</taxon>
        <taxon>Gulosibacter</taxon>
    </lineage>
</organism>
<dbReference type="SUPFAM" id="SSF52922">
    <property type="entry name" value="TK C-terminal domain-like"/>
    <property type="match status" value="1"/>
</dbReference>
<reference evidence="3" key="1">
    <citation type="journal article" date="2019" name="Int. J. Syst. Evol. Microbiol.">
        <title>The Global Catalogue of Microorganisms (GCM) 10K type strain sequencing project: providing services to taxonomists for standard genome sequencing and annotation.</title>
        <authorList>
            <consortium name="The Broad Institute Genomics Platform"/>
            <consortium name="The Broad Institute Genome Sequencing Center for Infectious Disease"/>
            <person name="Wu L."/>
            <person name="Ma J."/>
        </authorList>
    </citation>
    <scope>NUCLEOTIDE SEQUENCE [LARGE SCALE GENOMIC DNA]</scope>
    <source>
        <strain evidence="3">TISTR 1514</strain>
    </source>
</reference>
<dbReference type="SMART" id="SM00861">
    <property type="entry name" value="Transket_pyr"/>
    <property type="match status" value="1"/>
</dbReference>
<dbReference type="InterPro" id="IPR029061">
    <property type="entry name" value="THDP-binding"/>
</dbReference>
<accession>A0ABW5UXH5</accession>